<name>A0A7I8W313_9ANNE</name>
<accession>A0A7I8W313</accession>
<dbReference type="Proteomes" id="UP000549394">
    <property type="component" value="Unassembled WGS sequence"/>
</dbReference>
<evidence type="ECO:0000313" key="1">
    <source>
        <dbReference type="EMBL" id="CAD5122552.1"/>
    </source>
</evidence>
<dbReference type="OrthoDB" id="40334at2759"/>
<comment type="caution">
    <text evidence="1">The sequence shown here is derived from an EMBL/GenBank/DDBJ whole genome shotgun (WGS) entry which is preliminary data.</text>
</comment>
<evidence type="ECO:0000313" key="2">
    <source>
        <dbReference type="Proteomes" id="UP000549394"/>
    </source>
</evidence>
<reference evidence="1 2" key="1">
    <citation type="submission" date="2020-08" db="EMBL/GenBank/DDBJ databases">
        <authorList>
            <person name="Hejnol A."/>
        </authorList>
    </citation>
    <scope>NUCLEOTIDE SEQUENCE [LARGE SCALE GENOMIC DNA]</scope>
</reference>
<sequence length="177" mass="19609">MALQKLANNRLQNAVTNELSEATDLLRQHNTAIAVISVLDNETSYKTFMDEEDNSNKEIYIADEKLYKDIGFTSLTKCQYCCNACTCCCRGIICNQVCKTFSAGVGGDLRGNILRNGGMLVIKDGEIVLSLIQLGPEDHPEVSEVLKSLGIEEKISPKIVSKQPKLVCNDEFCQIRK</sequence>
<organism evidence="1 2">
    <name type="scientific">Dimorphilus gyrociliatus</name>
    <dbReference type="NCBI Taxonomy" id="2664684"/>
    <lineage>
        <taxon>Eukaryota</taxon>
        <taxon>Metazoa</taxon>
        <taxon>Spiralia</taxon>
        <taxon>Lophotrochozoa</taxon>
        <taxon>Annelida</taxon>
        <taxon>Polychaeta</taxon>
        <taxon>Polychaeta incertae sedis</taxon>
        <taxon>Dinophilidae</taxon>
        <taxon>Dimorphilus</taxon>
    </lineage>
</organism>
<gene>
    <name evidence="1" type="ORF">DGYR_LOCUS10353</name>
</gene>
<protein>
    <submittedName>
        <fullName evidence="1">DgyrCDS10967</fullName>
    </submittedName>
</protein>
<dbReference type="EMBL" id="CAJFCJ010000017">
    <property type="protein sequence ID" value="CAD5122552.1"/>
    <property type="molecule type" value="Genomic_DNA"/>
</dbReference>
<keyword evidence="2" id="KW-1185">Reference proteome</keyword>
<proteinExistence type="predicted"/>
<dbReference type="AlphaFoldDB" id="A0A7I8W313"/>